<dbReference type="Proteomes" id="UP000789525">
    <property type="component" value="Unassembled WGS sequence"/>
</dbReference>
<evidence type="ECO:0000313" key="2">
    <source>
        <dbReference type="Proteomes" id="UP000789525"/>
    </source>
</evidence>
<protein>
    <submittedName>
        <fullName evidence="1">14338_t:CDS:1</fullName>
    </submittedName>
</protein>
<reference evidence="1" key="1">
    <citation type="submission" date="2021-06" db="EMBL/GenBank/DDBJ databases">
        <authorList>
            <person name="Kallberg Y."/>
            <person name="Tangrot J."/>
            <person name="Rosling A."/>
        </authorList>
    </citation>
    <scope>NUCLEOTIDE SEQUENCE</scope>
    <source>
        <strain evidence="1">CL356</strain>
    </source>
</reference>
<feature type="non-terminal residue" evidence="1">
    <location>
        <position position="1"/>
    </location>
</feature>
<sequence>ASFANSPPEDGSAATMKNNGAASSQIIEKPPRSQMSKSQKRKEKVAAKKDKLEAKKSKNPKRDDQWTTEIDKENTLFEKDDDDWDAFLSNLKLDLPTTFRITGTEDVNNVIKNVHVPNLTGLTHEGMAVNPPTPIPWYPGGLAWQIHVHKSVVRKVPEFKKMQEFLVYETEVVCGHVLPFS</sequence>
<organism evidence="1 2">
    <name type="scientific">Acaulospora colombiana</name>
    <dbReference type="NCBI Taxonomy" id="27376"/>
    <lineage>
        <taxon>Eukaryota</taxon>
        <taxon>Fungi</taxon>
        <taxon>Fungi incertae sedis</taxon>
        <taxon>Mucoromycota</taxon>
        <taxon>Glomeromycotina</taxon>
        <taxon>Glomeromycetes</taxon>
        <taxon>Diversisporales</taxon>
        <taxon>Acaulosporaceae</taxon>
        <taxon>Acaulospora</taxon>
    </lineage>
</organism>
<dbReference type="EMBL" id="CAJVPT010027789">
    <property type="protein sequence ID" value="CAG8685049.1"/>
    <property type="molecule type" value="Genomic_DNA"/>
</dbReference>
<gene>
    <name evidence="1" type="ORF">ACOLOM_LOCUS9514</name>
</gene>
<keyword evidence="2" id="KW-1185">Reference proteome</keyword>
<proteinExistence type="predicted"/>
<comment type="caution">
    <text evidence="1">The sequence shown here is derived from an EMBL/GenBank/DDBJ whole genome shotgun (WGS) entry which is preliminary data.</text>
</comment>
<accession>A0ACA9P141</accession>
<evidence type="ECO:0000313" key="1">
    <source>
        <dbReference type="EMBL" id="CAG8685049.1"/>
    </source>
</evidence>
<name>A0ACA9P141_9GLOM</name>